<protein>
    <recommendedName>
        <fullName evidence="4">D-aminoacyl-tRNA deacylase</fullName>
        <shortName evidence="4">DTD</shortName>
        <ecNumber evidence="4">3.1.1.96</ecNumber>
    </recommendedName>
    <alternativeName>
        <fullName evidence="4">Gly-tRNA(Ala) deacylase</fullName>
        <ecNumber evidence="4">3.1.1.-</ecNumber>
    </alternativeName>
</protein>
<dbReference type="EC" id="3.1.1.-" evidence="4"/>
<comment type="catalytic activity">
    <reaction evidence="4">
        <text>glycyl-tRNA(Ala) + H2O = tRNA(Ala) + glycine + H(+)</text>
        <dbReference type="Rhea" id="RHEA:53744"/>
        <dbReference type="Rhea" id="RHEA-COMP:9657"/>
        <dbReference type="Rhea" id="RHEA-COMP:13640"/>
        <dbReference type="ChEBI" id="CHEBI:15377"/>
        <dbReference type="ChEBI" id="CHEBI:15378"/>
        <dbReference type="ChEBI" id="CHEBI:57305"/>
        <dbReference type="ChEBI" id="CHEBI:78442"/>
        <dbReference type="ChEBI" id="CHEBI:78522"/>
    </reaction>
</comment>
<sequence length="152" mass="15911">MRAVIQRVSSASVVVNGGAPRAIGPGLVILLGVKDGEDGAIVPKLAAKCANLRIFDDDAGKLNLSAADRGYEALVVSNFTLYGDTSRGNRPSFIRAAKGEAAETLYENFLQALGGQGLAGVQHGEFGADMQLSLTNDGPVTIVIDTDEWARH</sequence>
<comment type="subunit">
    <text evidence="4">Homodimer.</text>
</comment>
<keyword evidence="2 4" id="KW-0820">tRNA-binding</keyword>
<evidence type="ECO:0000256" key="4">
    <source>
        <dbReference type="HAMAP-Rule" id="MF_00518"/>
    </source>
</evidence>
<dbReference type="HAMAP" id="MF_00518">
    <property type="entry name" value="Deacylase_Dtd"/>
    <property type="match status" value="1"/>
</dbReference>
<evidence type="ECO:0000313" key="6">
    <source>
        <dbReference type="Proteomes" id="UP000886803"/>
    </source>
</evidence>
<dbReference type="FunFam" id="3.50.80.10:FF:000001">
    <property type="entry name" value="D-aminoacyl-tRNA deacylase"/>
    <property type="match status" value="1"/>
</dbReference>
<proteinExistence type="inferred from homology"/>
<feature type="short sequence motif" description="Gly-cisPro motif, important for rejection of L-amino acids" evidence="4">
    <location>
        <begin position="138"/>
        <end position="139"/>
    </location>
</feature>
<dbReference type="GO" id="GO:0019478">
    <property type="term" value="P:D-amino acid catabolic process"/>
    <property type="evidence" value="ECO:0007669"/>
    <property type="project" value="UniProtKB-UniRule"/>
</dbReference>
<keyword evidence="4" id="KW-0694">RNA-binding</keyword>
<name>A0A9D2S1T7_9FIRM</name>
<evidence type="ECO:0000256" key="3">
    <source>
        <dbReference type="ARBA" id="ARBA00022801"/>
    </source>
</evidence>
<dbReference type="GO" id="GO:0051500">
    <property type="term" value="F:D-tyrosyl-tRNA(Tyr) deacylase activity"/>
    <property type="evidence" value="ECO:0007669"/>
    <property type="project" value="TreeGrafter"/>
</dbReference>
<dbReference type="EC" id="3.1.1.96" evidence="4"/>
<dbReference type="NCBIfam" id="TIGR00256">
    <property type="entry name" value="D-aminoacyl-tRNA deacylase"/>
    <property type="match status" value="1"/>
</dbReference>
<dbReference type="PANTHER" id="PTHR10472:SF5">
    <property type="entry name" value="D-AMINOACYL-TRNA DEACYLASE 1"/>
    <property type="match status" value="1"/>
</dbReference>
<organism evidence="5 6">
    <name type="scientific">Candidatus Gemmiger avicola</name>
    <dbReference type="NCBI Taxonomy" id="2838605"/>
    <lineage>
        <taxon>Bacteria</taxon>
        <taxon>Bacillati</taxon>
        <taxon>Bacillota</taxon>
        <taxon>Clostridia</taxon>
        <taxon>Eubacteriales</taxon>
        <taxon>Gemmiger</taxon>
    </lineage>
</organism>
<dbReference type="Proteomes" id="UP000886803">
    <property type="component" value="Unassembled WGS sequence"/>
</dbReference>
<dbReference type="GO" id="GO:0106026">
    <property type="term" value="F:Gly-tRNA(Ala) deacylase activity"/>
    <property type="evidence" value="ECO:0007669"/>
    <property type="project" value="UniProtKB-UniRule"/>
</dbReference>
<comment type="similarity">
    <text evidence="1 4">Belongs to the DTD family.</text>
</comment>
<dbReference type="EMBL" id="DWYG01000009">
    <property type="protein sequence ID" value="HJB40998.1"/>
    <property type="molecule type" value="Genomic_DNA"/>
</dbReference>
<dbReference type="InterPro" id="IPR003732">
    <property type="entry name" value="Daa-tRNA_deacyls_DTD"/>
</dbReference>
<keyword evidence="4" id="KW-0963">Cytoplasm</keyword>
<comment type="domain">
    <text evidence="4">A Gly-cisPro motif from one monomer fits into the active site of the other monomer to allow specific chiral rejection of L-amino acids.</text>
</comment>
<dbReference type="InterPro" id="IPR023509">
    <property type="entry name" value="DTD-like_sf"/>
</dbReference>
<gene>
    <name evidence="4 5" type="primary">dtd</name>
    <name evidence="5" type="ORF">H9945_00700</name>
</gene>
<evidence type="ECO:0000256" key="2">
    <source>
        <dbReference type="ARBA" id="ARBA00022555"/>
    </source>
</evidence>
<accession>A0A9D2S1T7</accession>
<evidence type="ECO:0000313" key="5">
    <source>
        <dbReference type="EMBL" id="HJB40998.1"/>
    </source>
</evidence>
<dbReference type="AlphaFoldDB" id="A0A9D2S1T7"/>
<dbReference type="GO" id="GO:0005737">
    <property type="term" value="C:cytoplasm"/>
    <property type="evidence" value="ECO:0007669"/>
    <property type="project" value="UniProtKB-SubCell"/>
</dbReference>
<dbReference type="GO" id="GO:0000049">
    <property type="term" value="F:tRNA binding"/>
    <property type="evidence" value="ECO:0007669"/>
    <property type="project" value="UniProtKB-UniRule"/>
</dbReference>
<evidence type="ECO:0000256" key="1">
    <source>
        <dbReference type="ARBA" id="ARBA00009673"/>
    </source>
</evidence>
<dbReference type="PANTHER" id="PTHR10472">
    <property type="entry name" value="D-TYROSYL-TRNA TYR DEACYLASE"/>
    <property type="match status" value="1"/>
</dbReference>
<dbReference type="Gene3D" id="3.50.80.10">
    <property type="entry name" value="D-tyrosyl-tRNA(Tyr) deacylase"/>
    <property type="match status" value="1"/>
</dbReference>
<reference evidence="5" key="2">
    <citation type="submission" date="2021-04" db="EMBL/GenBank/DDBJ databases">
        <authorList>
            <person name="Gilroy R."/>
        </authorList>
    </citation>
    <scope>NUCLEOTIDE SEQUENCE</scope>
    <source>
        <strain evidence="5">ChiBcec8-13705</strain>
    </source>
</reference>
<keyword evidence="3 4" id="KW-0378">Hydrolase</keyword>
<dbReference type="Pfam" id="PF02580">
    <property type="entry name" value="Tyr_Deacylase"/>
    <property type="match status" value="1"/>
</dbReference>
<comment type="function">
    <text evidence="4">An aminoacyl-tRNA editing enzyme that deacylates mischarged D-aminoacyl-tRNAs. Also deacylates mischarged glycyl-tRNA(Ala), protecting cells against glycine mischarging by AlaRS. Acts via tRNA-based rather than protein-based catalysis; rejects L-amino acids rather than detecting D-amino acids in the active site. By recycling D-aminoacyl-tRNA to D-amino acids and free tRNA molecules, this enzyme counteracts the toxicity associated with the formation of D-aminoacyl-tRNA entities in vivo and helps enforce protein L-homochirality.</text>
</comment>
<dbReference type="GO" id="GO:0043908">
    <property type="term" value="F:Ser(Gly)-tRNA(Ala) hydrolase activity"/>
    <property type="evidence" value="ECO:0007669"/>
    <property type="project" value="UniProtKB-UniRule"/>
</dbReference>
<comment type="catalytic activity">
    <reaction evidence="4">
        <text>a D-aminoacyl-tRNA + H2O = a tRNA + a D-alpha-amino acid + H(+)</text>
        <dbReference type="Rhea" id="RHEA:13953"/>
        <dbReference type="Rhea" id="RHEA-COMP:10123"/>
        <dbReference type="Rhea" id="RHEA-COMP:10124"/>
        <dbReference type="ChEBI" id="CHEBI:15377"/>
        <dbReference type="ChEBI" id="CHEBI:15378"/>
        <dbReference type="ChEBI" id="CHEBI:59871"/>
        <dbReference type="ChEBI" id="CHEBI:78442"/>
        <dbReference type="ChEBI" id="CHEBI:79333"/>
        <dbReference type="EC" id="3.1.1.96"/>
    </reaction>
</comment>
<dbReference type="SUPFAM" id="SSF69500">
    <property type="entry name" value="DTD-like"/>
    <property type="match status" value="1"/>
</dbReference>
<comment type="subcellular location">
    <subcellularLocation>
        <location evidence="4">Cytoplasm</location>
    </subcellularLocation>
</comment>
<reference evidence="5" key="1">
    <citation type="journal article" date="2021" name="PeerJ">
        <title>Extensive microbial diversity within the chicken gut microbiome revealed by metagenomics and culture.</title>
        <authorList>
            <person name="Gilroy R."/>
            <person name="Ravi A."/>
            <person name="Getino M."/>
            <person name="Pursley I."/>
            <person name="Horton D.L."/>
            <person name="Alikhan N.F."/>
            <person name="Baker D."/>
            <person name="Gharbi K."/>
            <person name="Hall N."/>
            <person name="Watson M."/>
            <person name="Adriaenssens E.M."/>
            <person name="Foster-Nyarko E."/>
            <person name="Jarju S."/>
            <person name="Secka A."/>
            <person name="Antonio M."/>
            <person name="Oren A."/>
            <person name="Chaudhuri R.R."/>
            <person name="La Ragione R."/>
            <person name="Hildebrand F."/>
            <person name="Pallen M.J."/>
        </authorList>
    </citation>
    <scope>NUCLEOTIDE SEQUENCE</scope>
    <source>
        <strain evidence="5">ChiBcec8-13705</strain>
    </source>
</reference>
<comment type="caution">
    <text evidence="5">The sequence shown here is derived from an EMBL/GenBank/DDBJ whole genome shotgun (WGS) entry which is preliminary data.</text>
</comment>